<name>A0A369TEV6_9PROT</name>
<gene>
    <name evidence="1" type="ORF">DRB17_13355</name>
</gene>
<accession>A0A369TEV6</accession>
<evidence type="ECO:0000313" key="2">
    <source>
        <dbReference type="Proteomes" id="UP000253941"/>
    </source>
</evidence>
<keyword evidence="2" id="KW-1185">Reference proteome</keyword>
<proteinExistence type="predicted"/>
<reference evidence="1 2" key="1">
    <citation type="submission" date="2018-07" db="EMBL/GenBank/DDBJ databases">
        <title>Venubactetium sediminum gen. nov., sp. nov., isolated from a marine solar saltern.</title>
        <authorList>
            <person name="Wang S."/>
        </authorList>
    </citation>
    <scope>NUCLEOTIDE SEQUENCE [LARGE SCALE GENOMIC DNA]</scope>
    <source>
        <strain evidence="1 2">WD2A32</strain>
    </source>
</reference>
<organism evidence="1 2">
    <name type="scientific">Ferruginivarius sediminum</name>
    <dbReference type="NCBI Taxonomy" id="2661937"/>
    <lineage>
        <taxon>Bacteria</taxon>
        <taxon>Pseudomonadati</taxon>
        <taxon>Pseudomonadota</taxon>
        <taxon>Alphaproteobacteria</taxon>
        <taxon>Rhodospirillales</taxon>
        <taxon>Rhodospirillaceae</taxon>
        <taxon>Ferruginivarius</taxon>
    </lineage>
</organism>
<sequence length="173" mass="20115">MATNRRRRVRNRRDDAELQVVRRHLVDGDVRPSDWHFTYPWFPIDHYVKPMWERLRDDILAAHIRDHPGTRPHGWWRFDAPEPRRQVGGTGQPSDALLPALKDTYSFGVPTSWWSDDNAAIHGCGIPVDPDDPPLIESEAAYLDRHNLLTDAERKRLPAAAFEPERLNLKDDE</sequence>
<dbReference type="EMBL" id="QPMH01000012">
    <property type="protein sequence ID" value="RDD61456.1"/>
    <property type="molecule type" value="Genomic_DNA"/>
</dbReference>
<evidence type="ECO:0000313" key="1">
    <source>
        <dbReference type="EMBL" id="RDD61456.1"/>
    </source>
</evidence>
<protein>
    <submittedName>
        <fullName evidence="1">Uncharacterized protein</fullName>
    </submittedName>
</protein>
<comment type="caution">
    <text evidence="1">The sequence shown here is derived from an EMBL/GenBank/DDBJ whole genome shotgun (WGS) entry which is preliminary data.</text>
</comment>
<dbReference type="Proteomes" id="UP000253941">
    <property type="component" value="Unassembled WGS sequence"/>
</dbReference>
<dbReference type="AlphaFoldDB" id="A0A369TEV6"/>